<reference evidence="1 2" key="1">
    <citation type="submission" date="2018-12" db="EMBL/GenBank/DDBJ databases">
        <authorList>
            <person name="Toschakov S.V."/>
        </authorList>
    </citation>
    <scope>NUCLEOTIDE SEQUENCE [LARGE SCALE GENOMIC DNA]</scope>
    <source>
        <strain evidence="1 2">GM2012</strain>
    </source>
</reference>
<proteinExistence type="predicted"/>
<dbReference type="RefSeq" id="WP_126727730.1">
    <property type="nucleotide sequence ID" value="NZ_RYZH01000063.1"/>
</dbReference>
<dbReference type="OrthoDB" id="271197at2"/>
<protein>
    <submittedName>
        <fullName evidence="1">Uncharacterized protein</fullName>
    </submittedName>
</protein>
<sequence>MTLSVAIGGAKGTFADRVGAEVARILDHTFGAEGEWEGVAARRFGELTPDVLAELLRRAVVELGADALPNLSALVGPGTAAFLPAHVQAVTLPLSDGGPLRCASLPGLRDELAALAERWELPLDDAALLDLLRVAEDPVDGPVSEPPEVLTFARLALAANEAVRRDCPLWLLG</sequence>
<evidence type="ECO:0000313" key="1">
    <source>
        <dbReference type="EMBL" id="RUL83193.1"/>
    </source>
</evidence>
<evidence type="ECO:0000313" key="2">
    <source>
        <dbReference type="Proteomes" id="UP000280296"/>
    </source>
</evidence>
<dbReference type="EMBL" id="RYZH01000063">
    <property type="protein sequence ID" value="RUL83193.1"/>
    <property type="molecule type" value="Genomic_DNA"/>
</dbReference>
<accession>A0A432MDX5</accession>
<keyword evidence="2" id="KW-1185">Reference proteome</keyword>
<comment type="caution">
    <text evidence="1">The sequence shown here is derived from an EMBL/GenBank/DDBJ whole genome shotgun (WGS) entry which is preliminary data.</text>
</comment>
<name>A0A432MDX5_9BACT</name>
<gene>
    <name evidence="1" type="ORF">TsocGM_22625</name>
</gene>
<dbReference type="AlphaFoldDB" id="A0A432MDX5"/>
<dbReference type="Proteomes" id="UP000280296">
    <property type="component" value="Unassembled WGS sequence"/>
</dbReference>
<reference evidence="1 2" key="2">
    <citation type="submission" date="2019-01" db="EMBL/GenBank/DDBJ databases">
        <title>Tautonia sociabilis, a novel thermotolerant planctomycete of Isosphaeraceae family, isolated from a 4000 m deep subterranean habitat.</title>
        <authorList>
            <person name="Kovaleva O.L."/>
            <person name="Elcheninov A.G."/>
            <person name="Van Heerden E."/>
            <person name="Toshchakov S.V."/>
            <person name="Novikov A."/>
            <person name="Bonch-Osmolovskaya E.A."/>
            <person name="Kublanov I.V."/>
        </authorList>
    </citation>
    <scope>NUCLEOTIDE SEQUENCE [LARGE SCALE GENOMIC DNA]</scope>
    <source>
        <strain evidence="1 2">GM2012</strain>
    </source>
</reference>
<organism evidence="1 2">
    <name type="scientific">Tautonia sociabilis</name>
    <dbReference type="NCBI Taxonomy" id="2080755"/>
    <lineage>
        <taxon>Bacteria</taxon>
        <taxon>Pseudomonadati</taxon>
        <taxon>Planctomycetota</taxon>
        <taxon>Planctomycetia</taxon>
        <taxon>Isosphaerales</taxon>
        <taxon>Isosphaeraceae</taxon>
        <taxon>Tautonia</taxon>
    </lineage>
</organism>